<keyword evidence="1" id="KW-1133">Transmembrane helix</keyword>
<dbReference type="EMBL" id="GBRH01182940">
    <property type="protein sequence ID" value="JAE14956.1"/>
    <property type="molecule type" value="Transcribed_RNA"/>
</dbReference>
<sequence>MIIYLIFSTGAALTFSSPRLICLPKSIAAITSLRYRSHTTTLLAIGCYLRIFPQHSTRGGIRSLLEQRSSCSSIRSSWLYTLQADNPATPWSIRVRTWVHWVKLIVLRAISFAVIFSVCFAKGRF</sequence>
<reference evidence="2" key="2">
    <citation type="journal article" date="2015" name="Data Brief">
        <title>Shoot transcriptome of the giant reed, Arundo donax.</title>
        <authorList>
            <person name="Barrero R.A."/>
            <person name="Guerrero F.D."/>
            <person name="Moolhuijzen P."/>
            <person name="Goolsby J.A."/>
            <person name="Tidwell J."/>
            <person name="Bellgard S.E."/>
            <person name="Bellgard M.I."/>
        </authorList>
    </citation>
    <scope>NUCLEOTIDE SEQUENCE</scope>
    <source>
        <tissue evidence="2">Shoot tissue taken approximately 20 cm above the soil surface</tissue>
    </source>
</reference>
<name>A0A0A9FXC8_ARUDO</name>
<reference evidence="2" key="1">
    <citation type="submission" date="2014-09" db="EMBL/GenBank/DDBJ databases">
        <authorList>
            <person name="Magalhaes I.L.F."/>
            <person name="Oliveira U."/>
            <person name="Santos F.R."/>
            <person name="Vidigal T.H.D.A."/>
            <person name="Brescovit A.D."/>
            <person name="Santos A.J."/>
        </authorList>
    </citation>
    <scope>NUCLEOTIDE SEQUENCE</scope>
    <source>
        <tissue evidence="2">Shoot tissue taken approximately 20 cm above the soil surface</tissue>
    </source>
</reference>
<accession>A0A0A9FXC8</accession>
<organism evidence="2">
    <name type="scientific">Arundo donax</name>
    <name type="common">Giant reed</name>
    <name type="synonym">Donax arundinaceus</name>
    <dbReference type="NCBI Taxonomy" id="35708"/>
    <lineage>
        <taxon>Eukaryota</taxon>
        <taxon>Viridiplantae</taxon>
        <taxon>Streptophyta</taxon>
        <taxon>Embryophyta</taxon>
        <taxon>Tracheophyta</taxon>
        <taxon>Spermatophyta</taxon>
        <taxon>Magnoliopsida</taxon>
        <taxon>Liliopsida</taxon>
        <taxon>Poales</taxon>
        <taxon>Poaceae</taxon>
        <taxon>PACMAD clade</taxon>
        <taxon>Arundinoideae</taxon>
        <taxon>Arundineae</taxon>
        <taxon>Arundo</taxon>
    </lineage>
</organism>
<evidence type="ECO:0000256" key="1">
    <source>
        <dbReference type="SAM" id="Phobius"/>
    </source>
</evidence>
<keyword evidence="1" id="KW-0472">Membrane</keyword>
<keyword evidence="1" id="KW-0812">Transmembrane</keyword>
<evidence type="ECO:0000313" key="2">
    <source>
        <dbReference type="EMBL" id="JAE14956.1"/>
    </source>
</evidence>
<feature type="transmembrane region" description="Helical" evidence="1">
    <location>
        <begin position="98"/>
        <end position="121"/>
    </location>
</feature>
<proteinExistence type="predicted"/>
<protein>
    <submittedName>
        <fullName evidence="2">Uncharacterized protein</fullName>
    </submittedName>
</protein>
<dbReference type="AlphaFoldDB" id="A0A0A9FXC8"/>